<evidence type="ECO:0000256" key="3">
    <source>
        <dbReference type="ARBA" id="ARBA00022448"/>
    </source>
</evidence>
<dbReference type="SUPFAM" id="SSF161111">
    <property type="entry name" value="Cation efflux protein transmembrane domain-like"/>
    <property type="match status" value="1"/>
</dbReference>
<keyword evidence="3" id="KW-0813">Transport</keyword>
<dbReference type="InterPro" id="IPR027469">
    <property type="entry name" value="Cation_efflux_TMD_sf"/>
</dbReference>
<dbReference type="Gene3D" id="1.20.1510.10">
    <property type="entry name" value="Cation efflux protein transmembrane domain"/>
    <property type="match status" value="1"/>
</dbReference>
<dbReference type="NCBIfam" id="TIGR01297">
    <property type="entry name" value="CDF"/>
    <property type="match status" value="1"/>
</dbReference>
<accession>A0AAJ1Q487</accession>
<keyword evidence="4 7" id="KW-0812">Transmembrane</keyword>
<keyword evidence="5 7" id="KW-1133">Transmembrane helix</keyword>
<evidence type="ECO:0000256" key="7">
    <source>
        <dbReference type="SAM" id="Phobius"/>
    </source>
</evidence>
<feature type="transmembrane region" description="Helical" evidence="7">
    <location>
        <begin position="113"/>
        <end position="134"/>
    </location>
</feature>
<evidence type="ECO:0000256" key="1">
    <source>
        <dbReference type="ARBA" id="ARBA00004141"/>
    </source>
</evidence>
<dbReference type="Proteomes" id="UP001229251">
    <property type="component" value="Unassembled WGS sequence"/>
</dbReference>
<dbReference type="SUPFAM" id="SSF160240">
    <property type="entry name" value="Cation efflux protein cytoplasmic domain-like"/>
    <property type="match status" value="1"/>
</dbReference>
<dbReference type="Pfam" id="PF16916">
    <property type="entry name" value="ZT_dimer"/>
    <property type="match status" value="1"/>
</dbReference>
<organism evidence="10 11">
    <name type="scientific">Facklamia hominis</name>
    <dbReference type="NCBI Taxonomy" id="178214"/>
    <lineage>
        <taxon>Bacteria</taxon>
        <taxon>Bacillati</taxon>
        <taxon>Bacillota</taxon>
        <taxon>Bacilli</taxon>
        <taxon>Lactobacillales</taxon>
        <taxon>Aerococcaceae</taxon>
        <taxon>Facklamia</taxon>
    </lineage>
</organism>
<dbReference type="GO" id="GO:0016020">
    <property type="term" value="C:membrane"/>
    <property type="evidence" value="ECO:0007669"/>
    <property type="project" value="UniProtKB-SubCell"/>
</dbReference>
<dbReference type="PANTHER" id="PTHR43840">
    <property type="entry name" value="MITOCHONDRIAL METAL TRANSPORTER 1-RELATED"/>
    <property type="match status" value="1"/>
</dbReference>
<reference evidence="10" key="1">
    <citation type="submission" date="2023-05" db="EMBL/GenBank/DDBJ databases">
        <title>Cataloging the Phylogenetic Diversity of Human Bladder Bacteria.</title>
        <authorList>
            <person name="Du J."/>
        </authorList>
    </citation>
    <scope>NUCLEOTIDE SEQUENCE</scope>
    <source>
        <strain evidence="10">UMB1231</strain>
    </source>
</reference>
<dbReference type="GO" id="GO:0008324">
    <property type="term" value="F:monoatomic cation transmembrane transporter activity"/>
    <property type="evidence" value="ECO:0007669"/>
    <property type="project" value="InterPro"/>
</dbReference>
<name>A0AAJ1Q487_9LACT</name>
<comment type="subcellular location">
    <subcellularLocation>
        <location evidence="1">Membrane</location>
        <topology evidence="1">Multi-pass membrane protein</topology>
    </subcellularLocation>
</comment>
<feature type="transmembrane region" description="Helical" evidence="7">
    <location>
        <begin position="155"/>
        <end position="174"/>
    </location>
</feature>
<dbReference type="EMBL" id="JASOOE010000008">
    <property type="protein sequence ID" value="MDK7187372.1"/>
    <property type="molecule type" value="Genomic_DNA"/>
</dbReference>
<dbReference type="Gene3D" id="3.30.70.1350">
    <property type="entry name" value="Cation efflux protein, cytoplasmic domain"/>
    <property type="match status" value="1"/>
</dbReference>
<evidence type="ECO:0000313" key="11">
    <source>
        <dbReference type="Proteomes" id="UP001229251"/>
    </source>
</evidence>
<protein>
    <submittedName>
        <fullName evidence="10">Cation diffusion facilitator family transporter</fullName>
    </submittedName>
</protein>
<dbReference type="InterPro" id="IPR050291">
    <property type="entry name" value="CDF_Transporter"/>
</dbReference>
<dbReference type="InterPro" id="IPR036837">
    <property type="entry name" value="Cation_efflux_CTD_sf"/>
</dbReference>
<comment type="similarity">
    <text evidence="2">Belongs to the cation diffusion facilitator (CDF) transporter (TC 2.A.4) family.</text>
</comment>
<evidence type="ECO:0000259" key="9">
    <source>
        <dbReference type="Pfam" id="PF16916"/>
    </source>
</evidence>
<evidence type="ECO:0000256" key="6">
    <source>
        <dbReference type="ARBA" id="ARBA00023136"/>
    </source>
</evidence>
<evidence type="ECO:0000256" key="5">
    <source>
        <dbReference type="ARBA" id="ARBA00022989"/>
    </source>
</evidence>
<feature type="transmembrane region" description="Helical" evidence="7">
    <location>
        <begin position="79"/>
        <end position="101"/>
    </location>
</feature>
<dbReference type="PANTHER" id="PTHR43840:SF50">
    <property type="entry name" value="MANGANESE EFFLUX SYSTEM PROTEIN MNES"/>
    <property type="match status" value="1"/>
</dbReference>
<feature type="transmembrane region" description="Helical" evidence="7">
    <location>
        <begin position="12"/>
        <end position="33"/>
    </location>
</feature>
<dbReference type="InterPro" id="IPR002524">
    <property type="entry name" value="Cation_efflux"/>
</dbReference>
<comment type="caution">
    <text evidence="10">The sequence shown here is derived from an EMBL/GenBank/DDBJ whole genome shotgun (WGS) entry which is preliminary data.</text>
</comment>
<dbReference type="InterPro" id="IPR027470">
    <property type="entry name" value="Cation_efflux_CTD"/>
</dbReference>
<gene>
    <name evidence="10" type="ORF">QP433_05210</name>
</gene>
<feature type="domain" description="Cation efflux protein transmembrane" evidence="8">
    <location>
        <begin position="13"/>
        <end position="204"/>
    </location>
</feature>
<evidence type="ECO:0000256" key="4">
    <source>
        <dbReference type="ARBA" id="ARBA00022692"/>
    </source>
</evidence>
<dbReference type="AlphaFoldDB" id="A0AAJ1Q487"/>
<proteinExistence type="inferred from homology"/>
<keyword evidence="6 7" id="KW-0472">Membrane</keyword>
<evidence type="ECO:0000256" key="2">
    <source>
        <dbReference type="ARBA" id="ARBA00008114"/>
    </source>
</evidence>
<dbReference type="Pfam" id="PF01545">
    <property type="entry name" value="Cation_efflux"/>
    <property type="match status" value="1"/>
</dbReference>
<evidence type="ECO:0000259" key="8">
    <source>
        <dbReference type="Pfam" id="PF01545"/>
    </source>
</evidence>
<feature type="domain" description="Cation efflux protein cytoplasmic" evidence="9">
    <location>
        <begin position="209"/>
        <end position="285"/>
    </location>
</feature>
<sequence length="287" mass="32228">MKTSFKIATQGAMISIFVYLFLAISKLVVANIFQAGSLKADGLNNLTDIFSSAFVLLGIYFASRPADREHRFGHEKYELLASFVVSLMMFSIGVQVCWEALSRIFHPLESRNSIIVYLTTFASISVLYLTQFIIGRMAKSSKSIALKATSQDMKNDFYVSLATLFGALMVNLKLPLFDVLVSLLVGLSILKSAYDLFMESSFSLSDGFDPELLKEYKQAVCNHPQVIQVKSIRGRQSSHSIYLDIVILLDPDLSVLKSHQITEEIEEILTLKYQIDDIDIHVEPYIP</sequence>
<dbReference type="RefSeq" id="WP_006908398.1">
    <property type="nucleotide sequence ID" value="NZ_JASOOE010000008.1"/>
</dbReference>
<dbReference type="InterPro" id="IPR058533">
    <property type="entry name" value="Cation_efflux_TM"/>
</dbReference>
<feature type="transmembrane region" description="Helical" evidence="7">
    <location>
        <begin position="45"/>
        <end position="63"/>
    </location>
</feature>
<evidence type="ECO:0000313" key="10">
    <source>
        <dbReference type="EMBL" id="MDK7187372.1"/>
    </source>
</evidence>